<proteinExistence type="predicted"/>
<protein>
    <submittedName>
        <fullName evidence="2">Uncharacterized protein</fullName>
    </submittedName>
</protein>
<dbReference type="OrthoDB" id="424986at2759"/>
<organism evidence="2 3">
    <name type="scientific">Diacronema lutheri</name>
    <name type="common">Unicellular marine alga</name>
    <name type="synonym">Monochrysis lutheri</name>
    <dbReference type="NCBI Taxonomy" id="2081491"/>
    <lineage>
        <taxon>Eukaryota</taxon>
        <taxon>Haptista</taxon>
        <taxon>Haptophyta</taxon>
        <taxon>Pavlovophyceae</taxon>
        <taxon>Pavlovales</taxon>
        <taxon>Pavlovaceae</taxon>
        <taxon>Diacronema</taxon>
    </lineage>
</organism>
<evidence type="ECO:0000313" key="3">
    <source>
        <dbReference type="Proteomes" id="UP000751190"/>
    </source>
</evidence>
<sequence>MTRRGVGGVALAVAGAALLPLRATAAATSLDEVASLGAQAKALREAARARGARAAGELGRGFETTLSPLQSKMLAIAPDGSAARTQAQLMQGHLLELKDALAKAEFSEYVSKRTKQAYPGGKVERELEEVSDTFDDFMRLMGVPPASAATPPAAAEWAGRYSDPNHPRGWRELSLDGTALTIVGRDEPNGPKWTLRATTAGASATIDFSPKGGPKDLAATLSPDGRFIRFPDNNAWTKLSPWSGRYADPNHPAGYRDVTVSGSTLTIVGRDEPKAAEWTLSATVDGPSALIDFSPKGGPKGLLARLESSKIVFPDGNAWTKSD</sequence>
<gene>
    <name evidence="2" type="ORF">KFE25_003858</name>
</gene>
<evidence type="ECO:0000313" key="2">
    <source>
        <dbReference type="EMBL" id="KAG8463585.1"/>
    </source>
</evidence>
<evidence type="ECO:0000256" key="1">
    <source>
        <dbReference type="SAM" id="SignalP"/>
    </source>
</evidence>
<accession>A0A8J5XQF1</accession>
<comment type="caution">
    <text evidence="2">The sequence shown here is derived from an EMBL/GenBank/DDBJ whole genome shotgun (WGS) entry which is preliminary data.</text>
</comment>
<feature type="chain" id="PRO_5035243979" evidence="1">
    <location>
        <begin position="27"/>
        <end position="323"/>
    </location>
</feature>
<keyword evidence="3" id="KW-1185">Reference proteome</keyword>
<reference evidence="2" key="1">
    <citation type="submission" date="2021-05" db="EMBL/GenBank/DDBJ databases">
        <title>The genome of the haptophyte Pavlova lutheri (Diacronema luteri, Pavlovales) - a model for lipid biosynthesis in eukaryotic algae.</title>
        <authorList>
            <person name="Hulatt C.J."/>
            <person name="Posewitz M.C."/>
        </authorList>
    </citation>
    <scope>NUCLEOTIDE SEQUENCE</scope>
    <source>
        <strain evidence="2">NIVA-4/92</strain>
    </source>
</reference>
<keyword evidence="1" id="KW-0732">Signal</keyword>
<dbReference type="EMBL" id="JAGTXO010000015">
    <property type="protein sequence ID" value="KAG8463585.1"/>
    <property type="molecule type" value="Genomic_DNA"/>
</dbReference>
<dbReference type="Proteomes" id="UP000751190">
    <property type="component" value="Unassembled WGS sequence"/>
</dbReference>
<feature type="signal peptide" evidence="1">
    <location>
        <begin position="1"/>
        <end position="26"/>
    </location>
</feature>
<name>A0A8J5XQF1_DIALT</name>
<dbReference type="AlphaFoldDB" id="A0A8J5XQF1"/>